<reference evidence="2 3" key="1">
    <citation type="submission" date="2017-05" db="EMBL/GenBank/DDBJ databases">
        <title>Virgibacillus sp. AK90 isolated from a saltern of Kakinada, India.</title>
        <authorList>
            <person name="Gupta V."/>
            <person name="Sidhu C."/>
            <person name="Korpole S."/>
            <person name="Pinnaka A.K."/>
        </authorList>
    </citation>
    <scope>NUCLEOTIDE SEQUENCE [LARGE SCALE GENOMIC DNA]</scope>
    <source>
        <strain evidence="2 3">AK90</strain>
    </source>
</reference>
<organism evidence="2 3">
    <name type="scientific">Virgibacillus dokdonensis</name>
    <dbReference type="NCBI Taxonomy" id="302167"/>
    <lineage>
        <taxon>Bacteria</taxon>
        <taxon>Bacillati</taxon>
        <taxon>Bacillota</taxon>
        <taxon>Bacilli</taxon>
        <taxon>Bacillales</taxon>
        <taxon>Bacillaceae</taxon>
        <taxon>Virgibacillus</taxon>
    </lineage>
</organism>
<accession>A0A3E0WGI6</accession>
<dbReference type="Proteomes" id="UP000256488">
    <property type="component" value="Unassembled WGS sequence"/>
</dbReference>
<protein>
    <recommendedName>
        <fullName evidence="4">CbrC family protein</fullName>
    </recommendedName>
</protein>
<dbReference type="AlphaFoldDB" id="A0A3E0WGI6"/>
<sequence length="172" mass="20022">MEYKFKYFENPLENAEFTGEACQSCGKNEKCLEGEYFDLDDEVDSVCLNCLRLGKVKVNIPNYIKDRITGQGKEEKVAELEKTPPVPWIQYNDWPVCCGDYTKYIGEWEREDFEKNSKDGDGLNYLLSILDQSTKDKIENENIFWEDIGHYTAIFVFECLNCSDRIAVPQSY</sequence>
<dbReference type="Pfam" id="PF03691">
    <property type="entry name" value="UPF0167"/>
    <property type="match status" value="1"/>
</dbReference>
<comment type="caution">
    <text evidence="2">The sequence shown here is derived from an EMBL/GenBank/DDBJ whole genome shotgun (WGS) entry which is preliminary data.</text>
</comment>
<gene>
    <name evidence="2" type="ORF">CAI16_19655</name>
</gene>
<proteinExistence type="inferred from homology"/>
<dbReference type="RefSeq" id="WP_116279751.1">
    <property type="nucleotide sequence ID" value="NZ_NFZX01000095.1"/>
</dbReference>
<evidence type="ECO:0000313" key="3">
    <source>
        <dbReference type="Proteomes" id="UP000256488"/>
    </source>
</evidence>
<evidence type="ECO:0000256" key="1">
    <source>
        <dbReference type="ARBA" id="ARBA00008525"/>
    </source>
</evidence>
<comment type="similarity">
    <text evidence="1">Belongs to the UPF0167 family.</text>
</comment>
<evidence type="ECO:0008006" key="4">
    <source>
        <dbReference type="Google" id="ProtNLM"/>
    </source>
</evidence>
<name>A0A3E0WGI6_9BACI</name>
<evidence type="ECO:0000313" key="2">
    <source>
        <dbReference type="EMBL" id="RFA31858.1"/>
    </source>
</evidence>
<dbReference type="EMBL" id="NFZX01000095">
    <property type="protein sequence ID" value="RFA31858.1"/>
    <property type="molecule type" value="Genomic_DNA"/>
</dbReference>
<dbReference type="InterPro" id="IPR005363">
    <property type="entry name" value="UPF0167"/>
</dbReference>